<accession>A0A381TQD7</accession>
<sequence>MNCPLCSTAAKFFTTGENREYQLCNLCGLIFVPPEFHIPAESEITRYREHENSLDNEGYVKMFMKKITLIKKHCPSLKTALDFGCGYEPVLKTILEKEGIKTEIYDLNFFPNFPKNKNYDLVISTETFEHFKNPMQDIQQATACISRYGFLAVMTHFYPLEDGKPCEKKFSKWYYKRDPTHIAFYSSKSFQWIAERIGFQIILNNQFDFILLQRAFPL</sequence>
<dbReference type="EMBL" id="UINC01004982">
    <property type="protein sequence ID" value="SVA18240.1"/>
    <property type="molecule type" value="Genomic_DNA"/>
</dbReference>
<proteinExistence type="predicted"/>
<dbReference type="SUPFAM" id="SSF53335">
    <property type="entry name" value="S-adenosyl-L-methionine-dependent methyltransferases"/>
    <property type="match status" value="1"/>
</dbReference>
<evidence type="ECO:0000313" key="1">
    <source>
        <dbReference type="EMBL" id="SVA18240.1"/>
    </source>
</evidence>
<gene>
    <name evidence="1" type="ORF">METZ01_LOCUS71094</name>
</gene>
<organism evidence="1">
    <name type="scientific">marine metagenome</name>
    <dbReference type="NCBI Taxonomy" id="408172"/>
    <lineage>
        <taxon>unclassified sequences</taxon>
        <taxon>metagenomes</taxon>
        <taxon>ecological metagenomes</taxon>
    </lineage>
</organism>
<protein>
    <recommendedName>
        <fullName evidence="2">Methyltransferase type 12 domain-containing protein</fullName>
    </recommendedName>
</protein>
<dbReference type="Pfam" id="PF13489">
    <property type="entry name" value="Methyltransf_23"/>
    <property type="match status" value="1"/>
</dbReference>
<dbReference type="AlphaFoldDB" id="A0A381TQD7"/>
<evidence type="ECO:0008006" key="2">
    <source>
        <dbReference type="Google" id="ProtNLM"/>
    </source>
</evidence>
<name>A0A381TQD7_9ZZZZ</name>
<reference evidence="1" key="1">
    <citation type="submission" date="2018-05" db="EMBL/GenBank/DDBJ databases">
        <authorList>
            <person name="Lanie J.A."/>
            <person name="Ng W.-L."/>
            <person name="Kazmierczak K.M."/>
            <person name="Andrzejewski T.M."/>
            <person name="Davidsen T.M."/>
            <person name="Wayne K.J."/>
            <person name="Tettelin H."/>
            <person name="Glass J.I."/>
            <person name="Rusch D."/>
            <person name="Podicherti R."/>
            <person name="Tsui H.-C.T."/>
            <person name="Winkler M.E."/>
        </authorList>
    </citation>
    <scope>NUCLEOTIDE SEQUENCE</scope>
</reference>
<dbReference type="Gene3D" id="3.40.50.150">
    <property type="entry name" value="Vaccinia Virus protein VP39"/>
    <property type="match status" value="1"/>
</dbReference>
<dbReference type="InterPro" id="IPR029063">
    <property type="entry name" value="SAM-dependent_MTases_sf"/>
</dbReference>